<dbReference type="SMART" id="SM00698">
    <property type="entry name" value="MORN"/>
    <property type="match status" value="6"/>
</dbReference>
<dbReference type="Gene3D" id="2.20.110.10">
    <property type="entry name" value="Histone H3 K4-specific methyltransferase SET7/9 N-terminal domain"/>
    <property type="match status" value="4"/>
</dbReference>
<evidence type="ECO:0000259" key="2">
    <source>
        <dbReference type="PROSITE" id="PS50181"/>
    </source>
</evidence>
<protein>
    <submittedName>
        <fullName evidence="3">Morn repeat domain containing protein</fullName>
    </submittedName>
</protein>
<keyword evidence="4" id="KW-1185">Reference proteome</keyword>
<dbReference type="InterPro" id="IPR003409">
    <property type="entry name" value="MORN"/>
</dbReference>
<dbReference type="PANTHER" id="PTHR43215">
    <property type="entry name" value="RADIAL SPOKE HEAD 1 HOMOLOG"/>
    <property type="match status" value="1"/>
</dbReference>
<keyword evidence="1" id="KW-0677">Repeat</keyword>
<evidence type="ECO:0000256" key="1">
    <source>
        <dbReference type="ARBA" id="ARBA00022737"/>
    </source>
</evidence>
<organism evidence="3 4">
    <name type="scientific">Pandoravirus salinus</name>
    <dbReference type="NCBI Taxonomy" id="1349410"/>
    <lineage>
        <taxon>Viruses</taxon>
        <taxon>Pandoravirus</taxon>
    </lineage>
</organism>
<dbReference type="SUPFAM" id="SSF81383">
    <property type="entry name" value="F-box domain"/>
    <property type="match status" value="1"/>
</dbReference>
<dbReference type="Gene3D" id="1.20.1280.50">
    <property type="match status" value="1"/>
</dbReference>
<dbReference type="PANTHER" id="PTHR43215:SF14">
    <property type="entry name" value="RADIAL SPOKE HEAD 1 HOMOLOG"/>
    <property type="match status" value="1"/>
</dbReference>
<dbReference type="Pfam" id="PF12937">
    <property type="entry name" value="F-box-like"/>
    <property type="match status" value="1"/>
</dbReference>
<dbReference type="InterPro" id="IPR036047">
    <property type="entry name" value="F-box-like_dom_sf"/>
</dbReference>
<evidence type="ECO:0000313" key="4">
    <source>
        <dbReference type="Proteomes" id="UP000204584"/>
    </source>
</evidence>
<dbReference type="InterPro" id="IPR001810">
    <property type="entry name" value="F-box_dom"/>
</dbReference>
<reference evidence="3 4" key="1">
    <citation type="journal article" date="2013" name="Science">
        <title>Pandoraviruses: amoeba viruses with genomes up to 2.5 Mb reaching that of parasitic eukaryotes.</title>
        <authorList>
            <person name="Philippe N."/>
            <person name="Legendre M."/>
            <person name="Doutre G."/>
            <person name="Coute Y."/>
            <person name="Poirot O."/>
            <person name="Lescot M."/>
            <person name="Arslan D."/>
            <person name="Seltzer V."/>
            <person name="Bertaux L."/>
            <person name="Bruley C."/>
            <person name="Garin J."/>
            <person name="Claverie J.M."/>
            <person name="Abergel C."/>
        </authorList>
    </citation>
    <scope>NUCLEOTIDE SEQUENCE [LARGE SCALE GENOMIC DNA]</scope>
</reference>
<dbReference type="PROSITE" id="PS50181">
    <property type="entry name" value="FBOX"/>
    <property type="match status" value="1"/>
</dbReference>
<dbReference type="EMBL" id="KC977571">
    <property type="protein sequence ID" value="AGO85105.2"/>
    <property type="molecule type" value="Genomic_DNA"/>
</dbReference>
<dbReference type="SUPFAM" id="SSF82185">
    <property type="entry name" value="Histone H3 K4-specific methyltransferase SET7/9 N-terminal domain"/>
    <property type="match status" value="2"/>
</dbReference>
<feature type="domain" description="F-box" evidence="2">
    <location>
        <begin position="87"/>
        <end position="134"/>
    </location>
</feature>
<name>S4W456_9VIRU</name>
<evidence type="ECO:0000313" key="3">
    <source>
        <dbReference type="EMBL" id="AGO85105.2"/>
    </source>
</evidence>
<dbReference type="GeneID" id="16606892"/>
<dbReference type="Pfam" id="PF02493">
    <property type="entry name" value="MORN"/>
    <property type="match status" value="7"/>
</dbReference>
<dbReference type="RefSeq" id="YP_008438179.2">
    <property type="nucleotide sequence ID" value="NC_022098.1"/>
</dbReference>
<dbReference type="KEGG" id="vg:16606892"/>
<accession>S4W456</accession>
<dbReference type="Proteomes" id="UP000204584">
    <property type="component" value="Segment"/>
</dbReference>
<proteinExistence type="predicted"/>
<sequence>MRPVRRQPCTRTERASACISQKKRAMLHRIRQTKMARAQKNNGKRKIDDADDDGRAVGIKIVTRSDKCAYGADARQCSVKRQRREAPSPFTLLPDEVVLGILAAVDRASTLGAWSLTCKRHRALAFDASLWRRLCETHFGPLVHQRFAAFGKTWRWLYRAQAVCAPPKGPGVGAVPFTMRGHDAPWVYWGDTRDGVADGYGVAVPQDSAHCESEALTRASVAEPPTVYHEGGFSMSMCHGWGRRVDAEGNEYAGAWSMGKRHGRGVARYASGQTYDGEWNADFRHGYGVCTYPLGSRYEGEIRYHLRHGRGTYQWADGARYCGDFEGDLRRGHGEIIYKNGDRYIGAWDRDRRNGYGVETLPNGVCFAGMWGDEEPHGYGIRVDPSGKRLYGEWIGDEPIGRVLRTHPDGLRYVGAWTRDKGSSGYGTCLYPDGSRLTGLWSGAMCIRGRVVTHRARGPPCVPTLACAACAVAARGSDNGL</sequence>
<gene>
    <name evidence="3" type="ORF">psal_cds_957</name>
</gene>